<reference evidence="1 2" key="1">
    <citation type="submission" date="2019-07" db="EMBL/GenBank/DDBJ databases">
        <title>Tomitella cavernea sp. nov., an actinomycete isolated from soil.</title>
        <authorList>
            <person name="Cheng J."/>
        </authorList>
    </citation>
    <scope>NUCLEOTIDE SEQUENCE [LARGE SCALE GENOMIC DNA]</scope>
    <source>
        <strain evidence="1 2">HY188</strain>
    </source>
</reference>
<sequence length="70" mass="8181">MATPKRLPLATPEEVADFRRVTVSTLAQERYRGNGPKFMKLGRRVFYDWQDVYDWLDSNLMTRTDARAAT</sequence>
<protein>
    <submittedName>
        <fullName evidence="1">DNA-binding protein</fullName>
    </submittedName>
</protein>
<dbReference type="GO" id="GO:0003677">
    <property type="term" value="F:DNA binding"/>
    <property type="evidence" value="ECO:0007669"/>
    <property type="project" value="UniProtKB-KW"/>
</dbReference>
<dbReference type="EMBL" id="CP041765">
    <property type="protein sequence ID" value="QDQ98113.1"/>
    <property type="molecule type" value="Genomic_DNA"/>
</dbReference>
<name>A0A516X523_9ACTN</name>
<keyword evidence="2" id="KW-1185">Reference proteome</keyword>
<evidence type="ECO:0000313" key="2">
    <source>
        <dbReference type="Proteomes" id="UP000317344"/>
    </source>
</evidence>
<keyword evidence="1" id="KW-0238">DNA-binding</keyword>
<dbReference type="SUPFAM" id="SSF46955">
    <property type="entry name" value="Putative DNA-binding domain"/>
    <property type="match status" value="1"/>
</dbReference>
<dbReference type="Proteomes" id="UP000317344">
    <property type="component" value="Chromosome"/>
</dbReference>
<reference evidence="1 2" key="2">
    <citation type="submission" date="2019-07" db="EMBL/GenBank/DDBJ databases">
        <authorList>
            <person name="Huang Y."/>
        </authorList>
    </citation>
    <scope>NUCLEOTIDE SEQUENCE [LARGE SCALE GENOMIC DNA]</scope>
    <source>
        <strain evidence="1 2">HY188</strain>
    </source>
</reference>
<dbReference type="KEGG" id="toy:FO059_13315"/>
<evidence type="ECO:0000313" key="1">
    <source>
        <dbReference type="EMBL" id="QDQ98113.1"/>
    </source>
</evidence>
<dbReference type="OrthoDB" id="5524782at2"/>
<accession>A0A516X523</accession>
<dbReference type="AlphaFoldDB" id="A0A516X523"/>
<gene>
    <name evidence="1" type="ORF">FO059_13315</name>
</gene>
<organism evidence="1 2">
    <name type="scientific">Tomitella fengzijianii</name>
    <dbReference type="NCBI Taxonomy" id="2597660"/>
    <lineage>
        <taxon>Bacteria</taxon>
        <taxon>Bacillati</taxon>
        <taxon>Actinomycetota</taxon>
        <taxon>Actinomycetes</taxon>
        <taxon>Mycobacteriales</taxon>
        <taxon>Tomitella</taxon>
    </lineage>
</organism>
<dbReference type="InterPro" id="IPR009061">
    <property type="entry name" value="DNA-bd_dom_put_sf"/>
</dbReference>
<dbReference type="RefSeq" id="WP_143909469.1">
    <property type="nucleotide sequence ID" value="NZ_CP041765.1"/>
</dbReference>
<proteinExistence type="predicted"/>